<feature type="domain" description="PBZ-type" evidence="2">
    <location>
        <begin position="52"/>
        <end position="75"/>
    </location>
</feature>
<dbReference type="InterPro" id="IPR039253">
    <property type="entry name" value="APLF"/>
</dbReference>
<feature type="region of interest" description="Disordered" evidence="1">
    <location>
        <begin position="71"/>
        <end position="113"/>
    </location>
</feature>
<evidence type="ECO:0000259" key="2">
    <source>
        <dbReference type="Pfam" id="PF10283"/>
    </source>
</evidence>
<sequence>MGESSTQAVARPSCEYGQECYRTNPNHRVEKAHPGDEDYQVPRMPSPVAGAPKCKYGRRCYRKNADHFRNFRHPRPVARTSDQYLDDDEEDDSDFDPFAGSSGSDYVPSEEDE</sequence>
<dbReference type="VEuPathDB" id="VectorBase:MDOMA2_018008"/>
<protein>
    <submittedName>
        <fullName evidence="4">Aprataxin and PNK-like factor</fullName>
    </submittedName>
</protein>
<dbReference type="InterPro" id="IPR019406">
    <property type="entry name" value="APLF_PBZ"/>
</dbReference>
<keyword evidence="3" id="KW-1185">Reference proteome</keyword>
<accession>A0A9J7CNW1</accession>
<dbReference type="GeneID" id="101887784"/>
<evidence type="ECO:0000256" key="1">
    <source>
        <dbReference type="SAM" id="MobiDB-lite"/>
    </source>
</evidence>
<proteinExistence type="predicted"/>
<dbReference type="STRING" id="7370.A0A1I8MB37"/>
<organism evidence="3 4">
    <name type="scientific">Musca domestica</name>
    <name type="common">House fly</name>
    <dbReference type="NCBI Taxonomy" id="7370"/>
    <lineage>
        <taxon>Eukaryota</taxon>
        <taxon>Metazoa</taxon>
        <taxon>Ecdysozoa</taxon>
        <taxon>Arthropoda</taxon>
        <taxon>Hexapoda</taxon>
        <taxon>Insecta</taxon>
        <taxon>Pterygota</taxon>
        <taxon>Neoptera</taxon>
        <taxon>Endopterygota</taxon>
        <taxon>Diptera</taxon>
        <taxon>Brachycera</taxon>
        <taxon>Muscomorpha</taxon>
        <taxon>Muscoidea</taxon>
        <taxon>Muscidae</taxon>
        <taxon>Musca</taxon>
    </lineage>
</organism>
<dbReference type="Proteomes" id="UP001652621">
    <property type="component" value="Unplaced"/>
</dbReference>
<evidence type="ECO:0000313" key="4">
    <source>
        <dbReference type="RefSeq" id="XP_005179793.2"/>
    </source>
</evidence>
<feature type="compositionally biased region" description="Acidic residues" evidence="1">
    <location>
        <begin position="84"/>
        <end position="95"/>
    </location>
</feature>
<dbReference type="Pfam" id="PF10283">
    <property type="entry name" value="zf-CCHH"/>
    <property type="match status" value="2"/>
</dbReference>
<dbReference type="VEuPathDB" id="VectorBase:MDOA003062"/>
<name>A0A9J7CNW1_MUSDO</name>
<dbReference type="eggNOG" id="ENOG502R7QZ">
    <property type="taxonomic scope" value="Eukaryota"/>
</dbReference>
<dbReference type="OrthoDB" id="10256774at2759"/>
<dbReference type="RefSeq" id="XP_005179793.2">
    <property type="nucleotide sequence ID" value="XM_005179736.4"/>
</dbReference>
<reference evidence="4" key="1">
    <citation type="submission" date="2025-08" db="UniProtKB">
        <authorList>
            <consortium name="RefSeq"/>
        </authorList>
    </citation>
    <scope>IDENTIFICATION</scope>
    <source>
        <strain evidence="4">Aabys</strain>
        <tissue evidence="4">Whole body</tissue>
    </source>
</reference>
<gene>
    <name evidence="4" type="primary">LOC101887784</name>
</gene>
<feature type="region of interest" description="Disordered" evidence="1">
    <location>
        <begin position="24"/>
        <end position="50"/>
    </location>
</feature>
<dbReference type="PANTHER" id="PTHR21315">
    <property type="entry name" value="APRATAXIN AND PNK-LIKE FACTOR-RELATED"/>
    <property type="match status" value="1"/>
</dbReference>
<dbReference type="PANTHER" id="PTHR21315:SF2">
    <property type="entry name" value="APRATAXIN AND PNK-LIKE FACTOR"/>
    <property type="match status" value="1"/>
</dbReference>
<evidence type="ECO:0000313" key="3">
    <source>
        <dbReference type="Proteomes" id="UP001652621"/>
    </source>
</evidence>
<feature type="compositionally biased region" description="Basic and acidic residues" evidence="1">
    <location>
        <begin position="27"/>
        <end position="36"/>
    </location>
</feature>
<feature type="domain" description="PBZ-type" evidence="2">
    <location>
        <begin position="11"/>
        <end position="36"/>
    </location>
</feature>